<dbReference type="AlphaFoldDB" id="E3BHC1"/>
<sequence length="176" mass="19846">MKNIKIAQCFCLTLFASTLTFASDNFNIKEILSGENVEQFALGDTDGDGRDEIIYLNSYGQMKIAENYTNSRDITDLSDSTWFLTNNWKLEFQDIRFPGEEIRTIFSYIQNGQVYKSGVGLASVKDGKIEVNINGYSGNPAVTIHYLSIANGKMEGFFKDIVYSNSRVYTFTATKQ</sequence>
<evidence type="ECO:0000313" key="3">
    <source>
        <dbReference type="Proteomes" id="UP000002943"/>
    </source>
</evidence>
<proteinExistence type="predicted"/>
<dbReference type="OrthoDB" id="5904605at2"/>
<feature type="chain" id="PRO_5003166460" description="VCBS repeat-containing protein" evidence="1">
    <location>
        <begin position="23"/>
        <end position="176"/>
    </location>
</feature>
<reference evidence="2 3" key="1">
    <citation type="journal article" date="2012" name="Int. J. Syst. Evol. Microbiol.">
        <title>Vibrio caribbeanicus sp. nov., isolated from the marine sponge Scleritoderma cyanea.</title>
        <authorList>
            <person name="Hoffmann M."/>
            <person name="Monday S.R."/>
            <person name="Allard M.W."/>
            <person name="Strain E.A."/>
            <person name="Whittaker P."/>
            <person name="Naum M."/>
            <person name="McCarthy P.J."/>
            <person name="Lopez J.V."/>
            <person name="Fischer M."/>
            <person name="Brown E.W."/>
        </authorList>
    </citation>
    <scope>NUCLEOTIDE SEQUENCE [LARGE SCALE GENOMIC DNA]</scope>
    <source>
        <strain evidence="2 3">ATCC BAA-2122</strain>
    </source>
</reference>
<accession>E3BHC1</accession>
<feature type="signal peptide" evidence="1">
    <location>
        <begin position="1"/>
        <end position="22"/>
    </location>
</feature>
<dbReference type="RefSeq" id="WP_009600412.1">
    <property type="nucleotide sequence ID" value="NZ_AEIU01000056.1"/>
</dbReference>
<dbReference type="InterPro" id="IPR028994">
    <property type="entry name" value="Integrin_alpha_N"/>
</dbReference>
<protein>
    <recommendedName>
        <fullName evidence="4">VCBS repeat-containing protein</fullName>
    </recommendedName>
</protein>
<dbReference type="eggNOG" id="ENOG5031PJI">
    <property type="taxonomic scope" value="Bacteria"/>
</dbReference>
<evidence type="ECO:0008006" key="4">
    <source>
        <dbReference type="Google" id="ProtNLM"/>
    </source>
</evidence>
<dbReference type="Proteomes" id="UP000002943">
    <property type="component" value="Unassembled WGS sequence"/>
</dbReference>
<gene>
    <name evidence="2" type="ORF">VIBC2010_09702</name>
</gene>
<dbReference type="SUPFAM" id="SSF69318">
    <property type="entry name" value="Integrin alpha N-terminal domain"/>
    <property type="match status" value="1"/>
</dbReference>
<keyword evidence="3" id="KW-1185">Reference proteome</keyword>
<keyword evidence="1" id="KW-0732">Signal</keyword>
<evidence type="ECO:0000313" key="2">
    <source>
        <dbReference type="EMBL" id="EFP97541.1"/>
    </source>
</evidence>
<organism evidence="2 3">
    <name type="scientific">Vibrio caribbeanicus ATCC BAA-2122</name>
    <dbReference type="NCBI Taxonomy" id="796620"/>
    <lineage>
        <taxon>Bacteria</taxon>
        <taxon>Pseudomonadati</taxon>
        <taxon>Pseudomonadota</taxon>
        <taxon>Gammaproteobacteria</taxon>
        <taxon>Vibrionales</taxon>
        <taxon>Vibrionaceae</taxon>
        <taxon>Vibrio</taxon>
    </lineage>
</organism>
<name>E3BHC1_9VIBR</name>
<dbReference type="EMBL" id="AEIU01000056">
    <property type="protein sequence ID" value="EFP97541.1"/>
    <property type="molecule type" value="Genomic_DNA"/>
</dbReference>
<comment type="caution">
    <text evidence="2">The sequence shown here is derived from an EMBL/GenBank/DDBJ whole genome shotgun (WGS) entry which is preliminary data.</text>
</comment>
<evidence type="ECO:0000256" key="1">
    <source>
        <dbReference type="SAM" id="SignalP"/>
    </source>
</evidence>